<evidence type="ECO:0000256" key="7">
    <source>
        <dbReference type="ARBA" id="ARBA00023065"/>
    </source>
</evidence>
<evidence type="ECO:0000256" key="3">
    <source>
        <dbReference type="ARBA" id="ARBA00022448"/>
    </source>
</evidence>
<evidence type="ECO:0000256" key="2">
    <source>
        <dbReference type="ARBA" id="ARBA00008936"/>
    </source>
</evidence>
<dbReference type="InterPro" id="IPR000793">
    <property type="entry name" value="ATP_synth_asu_C"/>
</dbReference>
<comment type="subunit">
    <text evidence="11">F-type ATPases have 2 components, CF(1) - the catalytic core - and CF(0) - the membrane proton channel. CF(1) has five subunits: alpha(3), beta(3), gamma(1), delta(1), epsilon(1). CF(0) has four main subunits: a(1), b(1), b'(1) and c(9-12).</text>
</comment>
<dbReference type="GO" id="GO:0005524">
    <property type="term" value="F:ATP binding"/>
    <property type="evidence" value="ECO:0007669"/>
    <property type="project" value="UniProtKB-KW"/>
</dbReference>
<keyword evidence="3" id="KW-0813">Transport</keyword>
<evidence type="ECO:0000313" key="14">
    <source>
        <dbReference type="EMBL" id="OGG19421.1"/>
    </source>
</evidence>
<dbReference type="GO" id="GO:0043531">
    <property type="term" value="F:ADP binding"/>
    <property type="evidence" value="ECO:0007669"/>
    <property type="project" value="TreeGrafter"/>
</dbReference>
<keyword evidence="7" id="KW-0406">Ion transport</keyword>
<evidence type="ECO:0000256" key="10">
    <source>
        <dbReference type="ARBA" id="ARBA00023310"/>
    </source>
</evidence>
<evidence type="ECO:0000256" key="11">
    <source>
        <dbReference type="ARBA" id="ARBA00026013"/>
    </source>
</evidence>
<dbReference type="FunFam" id="3.40.50.300:FF:002432">
    <property type="entry name" value="ATP synthase subunit alpha, mitochondrial"/>
    <property type="match status" value="1"/>
</dbReference>
<evidence type="ECO:0000256" key="9">
    <source>
        <dbReference type="ARBA" id="ARBA00023196"/>
    </source>
</evidence>
<organism evidence="14 15">
    <name type="scientific">Candidatus Gottesmanbacteria bacterium RIFCSPHIGHO2_01_FULL_47_48</name>
    <dbReference type="NCBI Taxonomy" id="1798381"/>
    <lineage>
        <taxon>Bacteria</taxon>
        <taxon>Candidatus Gottesmaniibacteriota</taxon>
    </lineage>
</organism>
<comment type="similarity">
    <text evidence="2">Belongs to the ATPase alpha/beta chains family.</text>
</comment>
<keyword evidence="6" id="KW-0067">ATP-binding</keyword>
<dbReference type="EMBL" id="MFJK01000007">
    <property type="protein sequence ID" value="OGG19421.1"/>
    <property type="molecule type" value="Genomic_DNA"/>
</dbReference>
<evidence type="ECO:0000256" key="5">
    <source>
        <dbReference type="ARBA" id="ARBA00022781"/>
    </source>
</evidence>
<dbReference type="SUPFAM" id="SSF47917">
    <property type="entry name" value="C-terminal domain of alpha and beta subunits of F1 ATP synthase"/>
    <property type="match status" value="1"/>
</dbReference>
<accession>A0A1F6A400</accession>
<name>A0A1F6A400_9BACT</name>
<proteinExistence type="inferred from homology"/>
<evidence type="ECO:0000256" key="1">
    <source>
        <dbReference type="ARBA" id="ARBA00004370"/>
    </source>
</evidence>
<feature type="domain" description="ATP synthase alpha subunit C-terminal" evidence="13">
    <location>
        <begin position="370"/>
        <end position="456"/>
    </location>
</feature>
<evidence type="ECO:0000256" key="8">
    <source>
        <dbReference type="ARBA" id="ARBA00023136"/>
    </source>
</evidence>
<dbReference type="InterPro" id="IPR027417">
    <property type="entry name" value="P-loop_NTPase"/>
</dbReference>
<dbReference type="PANTHER" id="PTHR48082:SF2">
    <property type="entry name" value="ATP SYNTHASE SUBUNIT ALPHA, MITOCHONDRIAL"/>
    <property type="match status" value="1"/>
</dbReference>
<keyword evidence="4" id="KW-0547">Nucleotide-binding</keyword>
<dbReference type="AlphaFoldDB" id="A0A1F6A400"/>
<evidence type="ECO:0000313" key="15">
    <source>
        <dbReference type="Proteomes" id="UP000177871"/>
    </source>
</evidence>
<dbReference type="Pfam" id="PF00006">
    <property type="entry name" value="ATP-synt_ab"/>
    <property type="match status" value="1"/>
</dbReference>
<sequence>MAGSKKKVSGESGEIGFVRAAKGFLIRLDGLPSVKINDVIVAESGALAYVSSILPSFVEAFVLGGQTVSVGEAFRPTGRSLGLAVGDFLLGRVVGPMGEVLDGLGKMDAAGAKEFPLEKLAVGVAYREFITRPLLTGITVVDTLFPLGMGQRELVIGDPRSGKSSFLMEVILNQAKSGVICVYGAIGRPVTFVRGFMDLILGSGETAKNTVMVASFSTDSAPLVSLTPKAAMAVGEYFSGMGKDVLVVLDDMGTHAKAYREMALLSERFPGREAYPGDIFHEQAAILERAGNFNDQGGGGSITALPVIELPTDDFVNYIPTNLMGMTDGHLLFNTSLRAQGRRPAIDVSLSVSRVGAQTQNQTQNRLGIKVKETLARADELSTLVGFGGELPPSTQLVINQGSLLREFFSQPGGVSLSVAEQIILLSLPFIRYLGDKDRTFVGRNKAILLQAFREDPELVKFSQEVTKLAFGDVQAGLEKISGRIKEWVEKRSGVDREKVEVVDRETWLPDI</sequence>
<evidence type="ECO:0008006" key="16">
    <source>
        <dbReference type="Google" id="ProtNLM"/>
    </source>
</evidence>
<dbReference type="PANTHER" id="PTHR48082">
    <property type="entry name" value="ATP SYNTHASE SUBUNIT ALPHA, MITOCHONDRIAL"/>
    <property type="match status" value="1"/>
</dbReference>
<comment type="caution">
    <text evidence="14">The sequence shown here is derived from an EMBL/GenBank/DDBJ whole genome shotgun (WGS) entry which is preliminary data.</text>
</comment>
<protein>
    <recommendedName>
        <fullName evidence="16">ATPase F1/V1/A1 complex alpha/beta subunit nucleotide-binding domain-containing protein</fullName>
    </recommendedName>
</protein>
<keyword evidence="9" id="KW-0139">CF(1)</keyword>
<comment type="subcellular location">
    <subcellularLocation>
        <location evidence="1">Membrane</location>
    </subcellularLocation>
</comment>
<reference evidence="14 15" key="1">
    <citation type="journal article" date="2016" name="Nat. Commun.">
        <title>Thousands of microbial genomes shed light on interconnected biogeochemical processes in an aquifer system.</title>
        <authorList>
            <person name="Anantharaman K."/>
            <person name="Brown C.T."/>
            <person name="Hug L.A."/>
            <person name="Sharon I."/>
            <person name="Castelle C.J."/>
            <person name="Probst A.J."/>
            <person name="Thomas B.C."/>
            <person name="Singh A."/>
            <person name="Wilkins M.J."/>
            <person name="Karaoz U."/>
            <person name="Brodie E.L."/>
            <person name="Williams K.H."/>
            <person name="Hubbard S.S."/>
            <person name="Banfield J.F."/>
        </authorList>
    </citation>
    <scope>NUCLEOTIDE SEQUENCE [LARGE SCALE GENOMIC DNA]</scope>
</reference>
<dbReference type="GO" id="GO:0045259">
    <property type="term" value="C:proton-transporting ATP synthase complex"/>
    <property type="evidence" value="ECO:0007669"/>
    <property type="project" value="UniProtKB-KW"/>
</dbReference>
<dbReference type="Gene3D" id="3.40.50.12240">
    <property type="match status" value="1"/>
</dbReference>
<dbReference type="SUPFAM" id="SSF52540">
    <property type="entry name" value="P-loop containing nucleoside triphosphate hydrolases"/>
    <property type="match status" value="1"/>
</dbReference>
<dbReference type="STRING" id="1798381.A2721_02745"/>
<dbReference type="InterPro" id="IPR020003">
    <property type="entry name" value="ATPase_a/bsu_AS"/>
</dbReference>
<dbReference type="InterPro" id="IPR000194">
    <property type="entry name" value="ATPase_F1/V1/A1_a/bsu_nucl-bd"/>
</dbReference>
<keyword evidence="8" id="KW-0472">Membrane</keyword>
<evidence type="ECO:0000259" key="13">
    <source>
        <dbReference type="Pfam" id="PF00306"/>
    </source>
</evidence>
<keyword evidence="10" id="KW-0066">ATP synthesis</keyword>
<feature type="domain" description="ATPase F1/V1/A1 complex alpha/beta subunit nucleotide-binding" evidence="12">
    <location>
        <begin position="137"/>
        <end position="353"/>
    </location>
</feature>
<dbReference type="InterPro" id="IPR005294">
    <property type="entry name" value="ATP_synth_F1_asu"/>
</dbReference>
<evidence type="ECO:0000256" key="4">
    <source>
        <dbReference type="ARBA" id="ARBA00022741"/>
    </source>
</evidence>
<evidence type="ECO:0000256" key="6">
    <source>
        <dbReference type="ARBA" id="ARBA00022840"/>
    </source>
</evidence>
<keyword evidence="5" id="KW-0375">Hydrogen ion transport</keyword>
<gene>
    <name evidence="14" type="ORF">A2721_02745</name>
</gene>
<dbReference type="Pfam" id="PF00306">
    <property type="entry name" value="ATP-synt_ab_C"/>
    <property type="match status" value="1"/>
</dbReference>
<dbReference type="GO" id="GO:0046933">
    <property type="term" value="F:proton-transporting ATP synthase activity, rotational mechanism"/>
    <property type="evidence" value="ECO:0007669"/>
    <property type="project" value="InterPro"/>
</dbReference>
<evidence type="ECO:0000259" key="12">
    <source>
        <dbReference type="Pfam" id="PF00006"/>
    </source>
</evidence>
<dbReference type="PROSITE" id="PS00152">
    <property type="entry name" value="ATPASE_ALPHA_BETA"/>
    <property type="match status" value="1"/>
</dbReference>
<dbReference type="Proteomes" id="UP000177871">
    <property type="component" value="Unassembled WGS sequence"/>
</dbReference>